<evidence type="ECO:0000259" key="2">
    <source>
        <dbReference type="Pfam" id="PF14028"/>
    </source>
</evidence>
<feature type="region of interest" description="Disordered" evidence="1">
    <location>
        <begin position="321"/>
        <end position="343"/>
    </location>
</feature>
<accession>A0A840QBR4</accession>
<dbReference type="InterPro" id="IPR023809">
    <property type="entry name" value="Thiopep_bacteriocin_synth_dom"/>
</dbReference>
<feature type="domain" description="Thiopeptide-type bacteriocin biosynthesis" evidence="2">
    <location>
        <begin position="51"/>
        <end position="308"/>
    </location>
</feature>
<dbReference type="Proteomes" id="UP000584374">
    <property type="component" value="Unassembled WGS sequence"/>
</dbReference>
<protein>
    <submittedName>
        <fullName evidence="3">Thiopeptide-type bacteriocin biosynthesis protein</fullName>
    </submittedName>
</protein>
<dbReference type="EMBL" id="JACHIW010000001">
    <property type="protein sequence ID" value="MBB5156088.1"/>
    <property type="molecule type" value="Genomic_DNA"/>
</dbReference>
<name>A0A840QBR4_9PSEU</name>
<dbReference type="NCBIfam" id="TIGR03891">
    <property type="entry name" value="thiopep_ocin"/>
    <property type="match status" value="1"/>
</dbReference>
<proteinExistence type="predicted"/>
<dbReference type="Pfam" id="PF14028">
    <property type="entry name" value="Lant_dehydr_C"/>
    <property type="match status" value="1"/>
</dbReference>
<dbReference type="AlphaFoldDB" id="A0A840QBR4"/>
<reference evidence="3 4" key="1">
    <citation type="submission" date="2020-08" db="EMBL/GenBank/DDBJ databases">
        <title>Sequencing the genomes of 1000 actinobacteria strains.</title>
        <authorList>
            <person name="Klenk H.-P."/>
        </authorList>
    </citation>
    <scope>NUCLEOTIDE SEQUENCE [LARGE SCALE GENOMIC DNA]</scope>
    <source>
        <strain evidence="3 4">DSM 45584</strain>
    </source>
</reference>
<evidence type="ECO:0000256" key="1">
    <source>
        <dbReference type="SAM" id="MobiDB-lite"/>
    </source>
</evidence>
<sequence length="343" mass="37785">MERAVLATLTGTPAAEAARVERVEPTDLAEAVEIYRRAGRYALQQQTASDWWQLYIQFTDWKSAEQTFTNHIVPVLHQAENDALVTAWWFMRKHPCWRLRLHPGPDGQQMKPRLGTTLDELAANSRIAAWWPGIYEAETAAFGGDMGMSLAHGLFSADSRAIVHVLRDGDIALGRRELSLLLCSILMRAPGLEWYEQGDVWDRVSQERHFPENVPTAKLTAMTNDLKQLMLADTSPDGPLLGKNSPLNATSEWADAFRRTGQSLGAAARAGTLQRGLREVLAYLVIFHWNRIGLPARTQSILACAARTAILGQPAASASRPAANRHIAAPLVRPDGPAGESAK</sequence>
<gene>
    <name evidence="3" type="ORF">BJ970_003622</name>
</gene>
<evidence type="ECO:0000313" key="4">
    <source>
        <dbReference type="Proteomes" id="UP000584374"/>
    </source>
</evidence>
<organism evidence="3 4">
    <name type="scientific">Saccharopolyspora phatthalungensis</name>
    <dbReference type="NCBI Taxonomy" id="664693"/>
    <lineage>
        <taxon>Bacteria</taxon>
        <taxon>Bacillati</taxon>
        <taxon>Actinomycetota</taxon>
        <taxon>Actinomycetes</taxon>
        <taxon>Pseudonocardiales</taxon>
        <taxon>Pseudonocardiaceae</taxon>
        <taxon>Saccharopolyspora</taxon>
    </lineage>
</organism>
<keyword evidence="4" id="KW-1185">Reference proteome</keyword>
<evidence type="ECO:0000313" key="3">
    <source>
        <dbReference type="EMBL" id="MBB5156088.1"/>
    </source>
</evidence>
<comment type="caution">
    <text evidence="3">The sequence shown here is derived from an EMBL/GenBank/DDBJ whole genome shotgun (WGS) entry which is preliminary data.</text>
</comment>
<dbReference type="RefSeq" id="WP_246470899.1">
    <property type="nucleotide sequence ID" value="NZ_JACHIW010000001.1"/>
</dbReference>